<evidence type="ECO:0000313" key="6">
    <source>
        <dbReference type="Proteomes" id="UP000267017"/>
    </source>
</evidence>
<dbReference type="PIRSF" id="PIRSF019455">
    <property type="entry name" value="CopR_AtkY"/>
    <property type="match status" value="1"/>
</dbReference>
<dbReference type="Gene3D" id="1.10.10.10">
    <property type="entry name" value="Winged helix-like DNA-binding domain superfamily/Winged helix DNA-binding domain"/>
    <property type="match status" value="1"/>
</dbReference>
<dbReference type="AlphaFoldDB" id="A0A3P3U118"/>
<dbReference type="InterPro" id="IPR036390">
    <property type="entry name" value="WH_DNA-bd_sf"/>
</dbReference>
<gene>
    <name evidence="5" type="ORF">EHV15_14775</name>
</gene>
<dbReference type="Gene3D" id="1.10.4040.10">
    <property type="entry name" value="Penicillinase repressor domain"/>
    <property type="match status" value="1"/>
</dbReference>
<dbReference type="InterPro" id="IPR036388">
    <property type="entry name" value="WH-like_DNA-bd_sf"/>
</dbReference>
<keyword evidence="2" id="KW-0805">Transcription regulation</keyword>
<evidence type="ECO:0000256" key="4">
    <source>
        <dbReference type="ARBA" id="ARBA00023163"/>
    </source>
</evidence>
<dbReference type="EMBL" id="RRCN01000001">
    <property type="protein sequence ID" value="RRJ64052.1"/>
    <property type="molecule type" value="Genomic_DNA"/>
</dbReference>
<dbReference type="GO" id="GO:0045892">
    <property type="term" value="P:negative regulation of DNA-templated transcription"/>
    <property type="evidence" value="ECO:0007669"/>
    <property type="project" value="InterPro"/>
</dbReference>
<comment type="similarity">
    <text evidence="1">Belongs to the BlaI transcriptional regulatory family.</text>
</comment>
<evidence type="ECO:0000256" key="1">
    <source>
        <dbReference type="ARBA" id="ARBA00011046"/>
    </source>
</evidence>
<evidence type="ECO:0000256" key="3">
    <source>
        <dbReference type="ARBA" id="ARBA00023125"/>
    </source>
</evidence>
<dbReference type="InterPro" id="IPR005650">
    <property type="entry name" value="BlaI_family"/>
</dbReference>
<accession>A0A3P3U118</accession>
<keyword evidence="6" id="KW-1185">Reference proteome</keyword>
<keyword evidence="3" id="KW-0238">DNA-binding</keyword>
<name>A0A3P3U118_9BACL</name>
<dbReference type="GO" id="GO:0003677">
    <property type="term" value="F:DNA binding"/>
    <property type="evidence" value="ECO:0007669"/>
    <property type="project" value="UniProtKB-KW"/>
</dbReference>
<comment type="caution">
    <text evidence="5">The sequence shown here is derived from an EMBL/GenBank/DDBJ whole genome shotgun (WGS) entry which is preliminary data.</text>
</comment>
<organism evidence="5 6">
    <name type="scientific">Paenibacillus oralis</name>
    <dbReference type="NCBI Taxonomy" id="2490856"/>
    <lineage>
        <taxon>Bacteria</taxon>
        <taxon>Bacillati</taxon>
        <taxon>Bacillota</taxon>
        <taxon>Bacilli</taxon>
        <taxon>Bacillales</taxon>
        <taxon>Paenibacillaceae</taxon>
        <taxon>Paenibacillus</taxon>
    </lineage>
</organism>
<dbReference type="Pfam" id="PF03965">
    <property type="entry name" value="Penicillinase_R"/>
    <property type="match status" value="1"/>
</dbReference>
<evidence type="ECO:0000313" key="5">
    <source>
        <dbReference type="EMBL" id="RRJ64052.1"/>
    </source>
</evidence>
<dbReference type="Proteomes" id="UP000267017">
    <property type="component" value="Unassembled WGS sequence"/>
</dbReference>
<evidence type="ECO:0000256" key="2">
    <source>
        <dbReference type="ARBA" id="ARBA00023015"/>
    </source>
</evidence>
<sequence length="126" mass="14666">MSQIPRISEAEWEVMKVFWQSSPASANDVIEALSDDKDWKPATVKTLINRLLKKKALGFHKEGKTYLYSPLVTEEECIKAESESFLKRLYGGALKPMFVQFLKEEKLTEEEIKELKQILDEKTDRR</sequence>
<proteinExistence type="inferred from homology"/>
<dbReference type="SUPFAM" id="SSF46785">
    <property type="entry name" value="Winged helix' DNA-binding domain"/>
    <property type="match status" value="1"/>
</dbReference>
<keyword evidence="4" id="KW-0804">Transcription</keyword>
<reference evidence="5 6" key="1">
    <citation type="submission" date="2018-11" db="EMBL/GenBank/DDBJ databases">
        <title>Genome sequencing of Paenibacillus sp. KCOM 3021 (= ChDC PVNT-B20).</title>
        <authorList>
            <person name="Kook J.-K."/>
            <person name="Park S.-N."/>
            <person name="Lim Y.K."/>
        </authorList>
    </citation>
    <scope>NUCLEOTIDE SEQUENCE [LARGE SCALE GENOMIC DNA]</scope>
    <source>
        <strain evidence="5 6">KCOM 3021</strain>
    </source>
</reference>
<dbReference type="OrthoDB" id="1849040at2"/>
<protein>
    <submittedName>
        <fullName evidence="5">BlaI/MecI/CopY family transcriptional regulator</fullName>
    </submittedName>
</protein>